<evidence type="ECO:0000313" key="4">
    <source>
        <dbReference type="EMBL" id="MFO7192582.1"/>
    </source>
</evidence>
<name>A0A2W4J9W9_9PSEU</name>
<dbReference type="EMBL" id="QGUI02000111">
    <property type="protein sequence ID" value="MFO7192582.1"/>
    <property type="molecule type" value="Genomic_DNA"/>
</dbReference>
<dbReference type="STRING" id="1111738.GCA_000427905_01679"/>
<feature type="compositionally biased region" description="Low complexity" evidence="2">
    <location>
        <begin position="349"/>
        <end position="369"/>
    </location>
</feature>
<comment type="caution">
    <text evidence="5">The sequence shown here is derived from an EMBL/GenBank/DDBJ whole genome shotgun (WGS) entry which is preliminary data.</text>
</comment>
<accession>A0A2W4J9W9</accession>
<evidence type="ECO:0000256" key="1">
    <source>
        <dbReference type="ARBA" id="ARBA00006068"/>
    </source>
</evidence>
<organism evidence="5">
    <name type="scientific">Thermocrispum agreste</name>
    <dbReference type="NCBI Taxonomy" id="37925"/>
    <lineage>
        <taxon>Bacteria</taxon>
        <taxon>Bacillati</taxon>
        <taxon>Actinomycetota</taxon>
        <taxon>Actinomycetes</taxon>
        <taxon>Pseudonocardiales</taxon>
        <taxon>Pseudonocardiaceae</taxon>
        <taxon>Thermocrispum</taxon>
    </lineage>
</organism>
<dbReference type="InterPro" id="IPR004474">
    <property type="entry name" value="LytR_CpsA_psr"/>
</dbReference>
<evidence type="ECO:0000313" key="5">
    <source>
        <dbReference type="EMBL" id="PZM94825.1"/>
    </source>
</evidence>
<reference evidence="5" key="2">
    <citation type="submission" date="2018-05" db="EMBL/GenBank/DDBJ databases">
        <authorList>
            <person name="Lanie J.A."/>
            <person name="Ng W.-L."/>
            <person name="Kazmierczak K.M."/>
            <person name="Andrzejewski T.M."/>
            <person name="Davidsen T.M."/>
            <person name="Wayne K.J."/>
            <person name="Tettelin H."/>
            <person name="Glass J.I."/>
            <person name="Rusch D."/>
            <person name="Podicherti R."/>
            <person name="Tsui H.-C.T."/>
            <person name="Winkler M.E."/>
        </authorList>
    </citation>
    <scope>NUCLEOTIDE SEQUENCE</scope>
    <source>
        <strain evidence="5">ZC4RG45</strain>
    </source>
</reference>
<gene>
    <name evidence="4" type="ORF">DIU77_010110</name>
    <name evidence="5" type="ORF">DIU77_13480</name>
</gene>
<dbReference type="EMBL" id="QGUI01000543">
    <property type="protein sequence ID" value="PZM94825.1"/>
    <property type="molecule type" value="Genomic_DNA"/>
</dbReference>
<comment type="similarity">
    <text evidence="1">Belongs to the LytR/CpsA/Psr (LCP) family.</text>
</comment>
<evidence type="ECO:0000256" key="2">
    <source>
        <dbReference type="SAM" id="MobiDB-lite"/>
    </source>
</evidence>
<evidence type="ECO:0000313" key="6">
    <source>
        <dbReference type="Proteomes" id="UP000249324"/>
    </source>
</evidence>
<reference evidence="4 6" key="3">
    <citation type="journal article" date="2021" name="BMC Genomics">
        <title>Genome-resolved metagenome and metatranscriptome analyses of thermophilic composting reveal key bacterial players and their metabolic interactions.</title>
        <authorList>
            <person name="Braga L.P.P."/>
            <person name="Pereira R.V."/>
            <person name="Martins L.F."/>
            <person name="Moura L.M.S."/>
            <person name="Sanchez F.B."/>
            <person name="Patane J.S.L."/>
            <person name="da Silva A.M."/>
            <person name="Setubal J.C."/>
        </authorList>
    </citation>
    <scope>NUCLEOTIDE SEQUENCE [LARGE SCALE GENOMIC DNA]</scope>
    <source>
        <strain evidence="4">ZC4RG45</strain>
    </source>
</reference>
<dbReference type="PANTHER" id="PTHR33392">
    <property type="entry name" value="POLYISOPRENYL-TEICHOIC ACID--PEPTIDOGLYCAN TEICHOIC ACID TRANSFERASE TAGU"/>
    <property type="match status" value="1"/>
</dbReference>
<dbReference type="Proteomes" id="UP000249324">
    <property type="component" value="Unassembled WGS sequence"/>
</dbReference>
<proteinExistence type="inferred from homology"/>
<dbReference type="NCBIfam" id="TIGR00350">
    <property type="entry name" value="lytR_cpsA_psr"/>
    <property type="match status" value="1"/>
</dbReference>
<sequence>MMKMARRVGYLVVAVISAATVVAAGYTYLKVDDFRDNVTTTPALDEIPNSPPEDDGAEDILLVGSDSRTDAKGKPLSREMLAKLRTTASVGVNTDTLIIVRFPHDGGPPRAVSLPRDSWVRVPTGGKAKINSAYGVAKAAEAARLRQRGGMSAEEIERASDERGRRALIQTVQDFTKVHIDHYAEVSLLGFYLLTEALGGVEVCLNAATSDADSGANFRAGRQTISGSEALAYVRQRKNLPRGDLDRIVRQQTFLASALHKVLSTDTLTDNRKLRRLVNAVERSVVLDPDLDILEFAQKARSLSSRQVTFVTIPVENINGRSPDGKQSIVVVDEKKVRAFVRDLIRPKGNPAGTSSGPSAPGASSSQAPRGGGSSPGAALGVLTAQEGEPISGGRAPCVN</sequence>
<feature type="region of interest" description="Disordered" evidence="2">
    <location>
        <begin position="344"/>
        <end position="400"/>
    </location>
</feature>
<reference evidence="4" key="1">
    <citation type="submission" date="2018-05" db="EMBL/GenBank/DDBJ databases">
        <authorList>
            <person name="Moura L."/>
            <person name="Setubal J.C."/>
        </authorList>
    </citation>
    <scope>NUCLEOTIDE SEQUENCE</scope>
    <source>
        <strain evidence="4">ZC4RG45</strain>
    </source>
</reference>
<reference evidence="4" key="4">
    <citation type="submission" date="2023-08" db="EMBL/GenBank/DDBJ databases">
        <authorList>
            <person name="Guima S.E.S."/>
            <person name="Martins L.F."/>
            <person name="Silva A.M."/>
            <person name="Setubal J.C."/>
        </authorList>
    </citation>
    <scope>NUCLEOTIDE SEQUENCE</scope>
    <source>
        <strain evidence="4">ZC4RG45</strain>
    </source>
</reference>
<feature type="domain" description="Cell envelope-related transcriptional attenuator" evidence="3">
    <location>
        <begin position="93"/>
        <end position="263"/>
    </location>
</feature>
<evidence type="ECO:0000259" key="3">
    <source>
        <dbReference type="Pfam" id="PF03816"/>
    </source>
</evidence>
<dbReference type="Pfam" id="PF03816">
    <property type="entry name" value="LytR_cpsA_psr"/>
    <property type="match status" value="1"/>
</dbReference>
<dbReference type="InterPro" id="IPR050922">
    <property type="entry name" value="LytR/CpsA/Psr_CW_biosynth"/>
</dbReference>
<protein>
    <submittedName>
        <fullName evidence="4">LCP family protein</fullName>
    </submittedName>
    <submittedName>
        <fullName evidence="5">LytR family transcriptional regulator</fullName>
    </submittedName>
</protein>
<dbReference type="AlphaFoldDB" id="A0A2W4J9W9"/>
<dbReference type="PANTHER" id="PTHR33392:SF6">
    <property type="entry name" value="POLYISOPRENYL-TEICHOIC ACID--PEPTIDOGLYCAN TEICHOIC ACID TRANSFERASE TAGU"/>
    <property type="match status" value="1"/>
</dbReference>
<dbReference type="Gene3D" id="3.40.630.190">
    <property type="entry name" value="LCP protein"/>
    <property type="match status" value="1"/>
</dbReference>